<feature type="binding site" evidence="5">
    <location>
        <position position="443"/>
    </location>
    <ligand>
        <name>Zn(2+)</name>
        <dbReference type="ChEBI" id="CHEBI:29105"/>
        <label>2</label>
    </ligand>
</feature>
<feature type="binding site" evidence="5">
    <location>
        <position position="254"/>
    </location>
    <ligand>
        <name>Zn(2+)</name>
        <dbReference type="ChEBI" id="CHEBI:29105"/>
        <label>2</label>
    </ligand>
</feature>
<keyword evidence="3" id="KW-0325">Glycoprotein</keyword>
<sequence length="639" mass="70503">MPFMARWLGFCPIVLHFASYFCAAQSSQIPLLSEPSVEQYQRQFHDSATTIHRAVTEGGVLQGLECGACQGILYALKGLAAVGGEDAVQSALHGVCDLFDVSIPEVCRGIADLQGPPLAYMVQNIDPDSEQGKLFCYSAFSLQLCPRPEIAAYEVKFPKSKPDIVIRPKGSGELVNVAHLSDYHVDYQYTAGGEAQCDTFLCCRGLNVSSSTVTRAAGKWGDYNCDGNELLTSNLIKSIPKVSGQPRMAILTGDIDPHNIWSDDVNFTSTNIDRAYTDLHSLFDAQGVPLYAAIGNHDAGPVNQYDLPSEFNPPMITYLYKLLANKWNGWIPQSSQEKVATNGHGSYSLVLGDAGTLRLISLNTNLAYSLNFYLYPRTNESDPAGILEWLVDELQAAEDSGQAAWIISHVPTAGGDSLQAFSNYFLQIVRRYSETITFIGAGHTHRDEFNVFYNRTSDPKEVQRADAISWAAWGPSATPYTNLNPGWRVYRVDSGSWEIMDSLTYIANLDQADSFDANGGPNWHLEYSAREYVPNWAPDAPLNATFWHQATLNFEHNLTAFDRYFMHRSKSSGLDGSCAAGEQCAHDIIANLRTSESSYWTKASSNHGLVTLQRQIDSRGINPRSGQHWQQSLCSPHVA</sequence>
<keyword evidence="10" id="KW-1185">Reference proteome</keyword>
<dbReference type="GO" id="GO:0004767">
    <property type="term" value="F:sphingomyelin phosphodiesterase activity"/>
    <property type="evidence" value="ECO:0007669"/>
    <property type="project" value="UniProtKB-UniRule"/>
</dbReference>
<comment type="cofactor">
    <cofactor evidence="5">
        <name>Zn(2+)</name>
        <dbReference type="ChEBI" id="CHEBI:29105"/>
    </cofactor>
    <text evidence="5">Binds 2 Zn(2+) ions per subunit.</text>
</comment>
<evidence type="ECO:0000256" key="6">
    <source>
        <dbReference type="PIRSR" id="PIRSR000948-2"/>
    </source>
</evidence>
<dbReference type="STRING" id="1037660.A0A066WES3"/>
<reference evidence="9 10" key="1">
    <citation type="submission" date="2014-05" db="EMBL/GenBank/DDBJ databases">
        <title>Draft genome sequence of a rare smut relative, Tilletiaria anomala UBC 951.</title>
        <authorList>
            <consortium name="DOE Joint Genome Institute"/>
            <person name="Toome M."/>
            <person name="Kuo A."/>
            <person name="Henrissat B."/>
            <person name="Lipzen A."/>
            <person name="Tritt A."/>
            <person name="Yoshinaga Y."/>
            <person name="Zane M."/>
            <person name="Barry K."/>
            <person name="Grigoriev I.V."/>
            <person name="Spatafora J.W."/>
            <person name="Aimea M.C."/>
        </authorList>
    </citation>
    <scope>NUCLEOTIDE SEQUENCE [LARGE SCALE GENOMIC DNA]</scope>
    <source>
        <strain evidence="9 10">UBC 951</strain>
    </source>
</reference>
<keyword evidence="5" id="KW-0862">Zinc</keyword>
<dbReference type="GO" id="GO:0006685">
    <property type="term" value="P:sphingomyelin catabolic process"/>
    <property type="evidence" value="ECO:0007669"/>
    <property type="project" value="UniProtKB-UniRule"/>
</dbReference>
<name>A0A066WES3_TILAU</name>
<feature type="binding site" evidence="5">
    <location>
        <position position="254"/>
    </location>
    <ligand>
        <name>Zn(2+)</name>
        <dbReference type="ChEBI" id="CHEBI:29105"/>
        <label>1</label>
    </ligand>
</feature>
<evidence type="ECO:0000256" key="2">
    <source>
        <dbReference type="ARBA" id="ARBA00023157"/>
    </source>
</evidence>
<dbReference type="InterPro" id="IPR029052">
    <property type="entry name" value="Metallo-depent_PP-like"/>
</dbReference>
<dbReference type="InterPro" id="IPR041805">
    <property type="entry name" value="ASMase/PPN1_MPP"/>
</dbReference>
<evidence type="ECO:0000259" key="8">
    <source>
        <dbReference type="PROSITE" id="PS50015"/>
    </source>
</evidence>
<dbReference type="GO" id="GO:0046872">
    <property type="term" value="F:metal ion binding"/>
    <property type="evidence" value="ECO:0007669"/>
    <property type="project" value="UniProtKB-KW"/>
</dbReference>
<dbReference type="Pfam" id="PF00149">
    <property type="entry name" value="Metallophos"/>
    <property type="match status" value="1"/>
</dbReference>
<feature type="binding site" evidence="5">
    <location>
        <position position="184"/>
    </location>
    <ligand>
        <name>Zn(2+)</name>
        <dbReference type="ChEBI" id="CHEBI:29105"/>
        <label>1</label>
    </ligand>
</feature>
<evidence type="ECO:0000313" key="9">
    <source>
        <dbReference type="EMBL" id="KDN52437.1"/>
    </source>
</evidence>
<feature type="binding site" evidence="5">
    <location>
        <position position="445"/>
    </location>
    <ligand>
        <name>Zn(2+)</name>
        <dbReference type="ChEBI" id="CHEBI:29105"/>
        <label>1</label>
    </ligand>
</feature>
<evidence type="ECO:0000256" key="1">
    <source>
        <dbReference type="ARBA" id="ARBA00022801"/>
    </source>
</evidence>
<keyword evidence="1 4" id="KW-0378">Hydrolase</keyword>
<dbReference type="InterPro" id="IPR008139">
    <property type="entry name" value="SaposinB_dom"/>
</dbReference>
<evidence type="ECO:0000256" key="7">
    <source>
        <dbReference type="SAM" id="SignalP"/>
    </source>
</evidence>
<dbReference type="GO" id="GO:0005615">
    <property type="term" value="C:extracellular space"/>
    <property type="evidence" value="ECO:0007669"/>
    <property type="project" value="TreeGrafter"/>
</dbReference>
<dbReference type="OMA" id="CYMKKIY"/>
<comment type="function">
    <text evidence="4">Converts sphingomyelin to ceramide.</text>
</comment>
<feature type="disulfide bond" evidence="6">
    <location>
        <begin position="203"/>
        <end position="225"/>
    </location>
</feature>
<feature type="domain" description="Saposin B-type" evidence="8">
    <location>
        <begin position="62"/>
        <end position="149"/>
    </location>
</feature>
<keyword evidence="5" id="KW-0479">Metal-binding</keyword>
<dbReference type="PIRSF" id="PIRSF000948">
    <property type="entry name" value="Sphingomy_PDE"/>
    <property type="match status" value="1"/>
</dbReference>
<evidence type="ECO:0000256" key="3">
    <source>
        <dbReference type="ARBA" id="ARBA00023180"/>
    </source>
</evidence>
<feature type="signal peptide" evidence="7">
    <location>
        <begin position="1"/>
        <end position="26"/>
    </location>
</feature>
<dbReference type="InParanoid" id="A0A066WES3"/>
<evidence type="ECO:0000313" key="10">
    <source>
        <dbReference type="Proteomes" id="UP000027361"/>
    </source>
</evidence>
<dbReference type="EMBL" id="JMSN01000010">
    <property type="protein sequence ID" value="KDN52437.1"/>
    <property type="molecule type" value="Genomic_DNA"/>
</dbReference>
<dbReference type="InterPro" id="IPR004843">
    <property type="entry name" value="Calcineurin-like_PHP"/>
</dbReference>
<dbReference type="CDD" id="cd00842">
    <property type="entry name" value="MPP_ASMase"/>
    <property type="match status" value="1"/>
</dbReference>
<dbReference type="RefSeq" id="XP_013245285.1">
    <property type="nucleotide sequence ID" value="XM_013389831.1"/>
</dbReference>
<proteinExistence type="inferred from homology"/>
<keyword evidence="7" id="KW-0732">Signal</keyword>
<dbReference type="PANTHER" id="PTHR10340">
    <property type="entry name" value="SPHINGOMYELIN PHOSPHODIESTERASE"/>
    <property type="match status" value="1"/>
</dbReference>
<dbReference type="Proteomes" id="UP000027361">
    <property type="component" value="Unassembled WGS sequence"/>
</dbReference>
<feature type="binding site" evidence="5">
    <location>
        <position position="296"/>
    </location>
    <ligand>
        <name>Zn(2+)</name>
        <dbReference type="ChEBI" id="CHEBI:29105"/>
        <label>2</label>
    </ligand>
</feature>
<dbReference type="PROSITE" id="PS50015">
    <property type="entry name" value="SAP_B"/>
    <property type="match status" value="1"/>
</dbReference>
<feature type="disulfide bond" evidence="6">
    <location>
        <begin position="96"/>
        <end position="107"/>
    </location>
</feature>
<keyword evidence="2 6" id="KW-1015">Disulfide bond</keyword>
<dbReference type="PANTHER" id="PTHR10340:SF34">
    <property type="entry name" value="SPHINGOMYELIN PHOSPHODIESTERASE"/>
    <property type="match status" value="1"/>
</dbReference>
<comment type="similarity">
    <text evidence="4">Belongs to the acid sphingomyelinase family.</text>
</comment>
<dbReference type="GO" id="GO:0016798">
    <property type="term" value="F:hydrolase activity, acting on glycosyl bonds"/>
    <property type="evidence" value="ECO:0007669"/>
    <property type="project" value="UniProtKB-KW"/>
</dbReference>
<dbReference type="GO" id="GO:0016020">
    <property type="term" value="C:membrane"/>
    <property type="evidence" value="ECO:0007669"/>
    <property type="project" value="GOC"/>
</dbReference>
<feature type="chain" id="PRO_5001629014" description="Sphingomyelin phosphodiesterase" evidence="7">
    <location>
        <begin position="27"/>
        <end position="639"/>
    </location>
</feature>
<feature type="binding site" evidence="5">
    <location>
        <position position="409"/>
    </location>
    <ligand>
        <name>Zn(2+)</name>
        <dbReference type="ChEBI" id="CHEBI:29105"/>
        <label>2</label>
    </ligand>
</feature>
<feature type="disulfide bond" evidence="6">
    <location>
        <begin position="66"/>
        <end position="145"/>
    </location>
</feature>
<organism evidence="9 10">
    <name type="scientific">Tilletiaria anomala (strain ATCC 24038 / CBS 436.72 / UBC 951)</name>
    <dbReference type="NCBI Taxonomy" id="1037660"/>
    <lineage>
        <taxon>Eukaryota</taxon>
        <taxon>Fungi</taxon>
        <taxon>Dikarya</taxon>
        <taxon>Basidiomycota</taxon>
        <taxon>Ustilaginomycotina</taxon>
        <taxon>Exobasidiomycetes</taxon>
        <taxon>Georgefischeriales</taxon>
        <taxon>Tilletiariaceae</taxon>
        <taxon>Tilletiaria</taxon>
    </lineage>
</organism>
<dbReference type="GeneID" id="25263118"/>
<evidence type="ECO:0000256" key="5">
    <source>
        <dbReference type="PIRSR" id="PIRSR000948-1"/>
    </source>
</evidence>
<evidence type="ECO:0000256" key="4">
    <source>
        <dbReference type="PIRNR" id="PIRNR000948"/>
    </source>
</evidence>
<dbReference type="AlphaFoldDB" id="A0A066WES3"/>
<protein>
    <recommendedName>
        <fullName evidence="4">Sphingomyelin phosphodiesterase</fullName>
    </recommendedName>
</protein>
<keyword evidence="4" id="KW-0326">Glycosidase</keyword>
<dbReference type="SUPFAM" id="SSF56300">
    <property type="entry name" value="Metallo-dependent phosphatases"/>
    <property type="match status" value="1"/>
</dbReference>
<dbReference type="InterPro" id="IPR011160">
    <property type="entry name" value="Sphingomy_PDE"/>
</dbReference>
<dbReference type="OrthoDB" id="282973at2759"/>
<gene>
    <name evidence="9" type="ORF">K437DRAFT_243653</name>
</gene>
<feature type="disulfide bond" evidence="6">
    <location>
        <begin position="197"/>
        <end position="202"/>
    </location>
</feature>
<dbReference type="Gene3D" id="3.60.21.10">
    <property type="match status" value="1"/>
</dbReference>
<feature type="binding site" evidence="5">
    <location>
        <position position="182"/>
    </location>
    <ligand>
        <name>Zn(2+)</name>
        <dbReference type="ChEBI" id="CHEBI:29105"/>
        <label>1</label>
    </ligand>
</feature>
<comment type="caution">
    <text evidence="9">The sequence shown here is derived from an EMBL/GenBank/DDBJ whole genome shotgun (WGS) entry which is preliminary data.</text>
</comment>
<accession>A0A066WES3</accession>
<dbReference type="HOGENOM" id="CLU_014743_1_0_1"/>